<sequence length="547" mass="62597">MSVTEGNTGSRKLKLKTSEEYTSLCYIEEVALPRSSDVPCVSSDVTCFEDVPVVGNQRYMFTIDARVVEIPAESMWEHMLDTRVTYRLPDDRERTFKIGKMMHSLCEDGWFEVGGDFTAHRKAKSMSISVHASVPQTKIEVNMDSAKLLKLLPNSNWKQDASERINTLRKGGITIKATLGEKFKDGAMQFRIEQLRSSFPFGSAIGAGNLSGNSEVNAKYRENLFKYFNWAVPANDVKWRLMERNQGQPNFQNGDKDLEILLAEGFVCSNVCTRANISFYRMKVRGHCLMWAKVAKIAPWLKLCNAIHSFSHWDVNNEMLHDAWYSEKLQQPHFLSETFKRFHELAPNVQLFVNDFSVFSKGMFTMAYKQQVRRLQSQNAPIGGIGLQSHFRHSDDIEALDMRLNILGQTGVPLWITEFDCAIEDDQERADLMEDVLRLAFSHPQMQGIMVWGYWSENDKKAPLMSGTDFQLTSSGERIHKLWKEEWWTSESLPVPEGPRCHGEITMTTRAFHGTHRIIAEYGGMSVWNKEVELGPNENLVVYVDLD</sequence>
<evidence type="ECO:0000256" key="1">
    <source>
        <dbReference type="ARBA" id="ARBA00007495"/>
    </source>
</evidence>
<dbReference type="STRING" id="283909.R7UP61"/>
<evidence type="ECO:0000259" key="5">
    <source>
        <dbReference type="PROSITE" id="PS51760"/>
    </source>
</evidence>
<dbReference type="EMBL" id="AMQN01001370">
    <property type="status" value="NOT_ANNOTATED_CDS"/>
    <property type="molecule type" value="Genomic_DNA"/>
</dbReference>
<dbReference type="PANTHER" id="PTHR31490:SF1">
    <property type="entry name" value="ENDO-1,4-BETA-XYLANASE 1"/>
    <property type="match status" value="1"/>
</dbReference>
<proteinExistence type="inferred from homology"/>
<dbReference type="InterPro" id="IPR001000">
    <property type="entry name" value="GH10_dom"/>
</dbReference>
<dbReference type="OrthoDB" id="3055998at2759"/>
<evidence type="ECO:0000256" key="2">
    <source>
        <dbReference type="ARBA" id="ARBA00022801"/>
    </source>
</evidence>
<name>R7UP61_CAPTE</name>
<dbReference type="PANTHER" id="PTHR31490">
    <property type="entry name" value="GLYCOSYL HYDROLASE"/>
    <property type="match status" value="1"/>
</dbReference>
<dbReference type="PRINTS" id="PR00134">
    <property type="entry name" value="GLHYDRLASE10"/>
</dbReference>
<dbReference type="SMART" id="SM00633">
    <property type="entry name" value="Glyco_10"/>
    <property type="match status" value="1"/>
</dbReference>
<dbReference type="EnsemblMetazoa" id="CapteT228149">
    <property type="protein sequence ID" value="CapteP228149"/>
    <property type="gene ID" value="CapteG228149"/>
</dbReference>
<dbReference type="GO" id="GO:0000272">
    <property type="term" value="P:polysaccharide catabolic process"/>
    <property type="evidence" value="ECO:0007669"/>
    <property type="project" value="UniProtKB-KW"/>
</dbReference>
<dbReference type="Proteomes" id="UP000014760">
    <property type="component" value="Unassembled WGS sequence"/>
</dbReference>
<evidence type="ECO:0000313" key="8">
    <source>
        <dbReference type="Proteomes" id="UP000014760"/>
    </source>
</evidence>
<feature type="domain" description="GH10" evidence="5">
    <location>
        <begin position="189"/>
        <end position="482"/>
    </location>
</feature>
<evidence type="ECO:0000313" key="6">
    <source>
        <dbReference type="EMBL" id="ELU05181.1"/>
    </source>
</evidence>
<comment type="similarity">
    <text evidence="1">Belongs to the glycosyl hydrolase 10 (cellulase F) family.</text>
</comment>
<evidence type="ECO:0000256" key="3">
    <source>
        <dbReference type="ARBA" id="ARBA00023277"/>
    </source>
</evidence>
<reference evidence="7" key="3">
    <citation type="submission" date="2015-06" db="UniProtKB">
        <authorList>
            <consortium name="EnsemblMetazoa"/>
        </authorList>
    </citation>
    <scope>IDENTIFICATION</scope>
</reference>
<dbReference type="SUPFAM" id="SSF51445">
    <property type="entry name" value="(Trans)glycosidases"/>
    <property type="match status" value="1"/>
</dbReference>
<accession>R7UP61</accession>
<keyword evidence="2" id="KW-0378">Hydrolase</keyword>
<dbReference type="OMA" id="WISVACE"/>
<dbReference type="Pfam" id="PF00331">
    <property type="entry name" value="Glyco_hydro_10"/>
    <property type="match status" value="1"/>
</dbReference>
<keyword evidence="3" id="KW-0119">Carbohydrate metabolism</keyword>
<dbReference type="GO" id="GO:0031176">
    <property type="term" value="F:endo-1,4-beta-xylanase activity"/>
    <property type="evidence" value="ECO:0007669"/>
    <property type="project" value="UniProtKB-ARBA"/>
</dbReference>
<dbReference type="PROSITE" id="PS51760">
    <property type="entry name" value="GH10_2"/>
    <property type="match status" value="1"/>
</dbReference>
<dbReference type="AlphaFoldDB" id="R7UP61"/>
<evidence type="ECO:0000313" key="7">
    <source>
        <dbReference type="EnsemblMetazoa" id="CapteP228149"/>
    </source>
</evidence>
<dbReference type="Gene3D" id="3.20.20.80">
    <property type="entry name" value="Glycosidases"/>
    <property type="match status" value="2"/>
</dbReference>
<reference evidence="8" key="1">
    <citation type="submission" date="2012-12" db="EMBL/GenBank/DDBJ databases">
        <authorList>
            <person name="Hellsten U."/>
            <person name="Grimwood J."/>
            <person name="Chapman J.A."/>
            <person name="Shapiro H."/>
            <person name="Aerts A."/>
            <person name="Otillar R.P."/>
            <person name="Terry A.Y."/>
            <person name="Boore J.L."/>
            <person name="Simakov O."/>
            <person name="Marletaz F."/>
            <person name="Cho S.-J."/>
            <person name="Edsinger-Gonzales E."/>
            <person name="Havlak P."/>
            <person name="Kuo D.-H."/>
            <person name="Larsson T."/>
            <person name="Lv J."/>
            <person name="Arendt D."/>
            <person name="Savage R."/>
            <person name="Osoegawa K."/>
            <person name="de Jong P."/>
            <person name="Lindberg D.R."/>
            <person name="Seaver E.C."/>
            <person name="Weisblat D.A."/>
            <person name="Putnam N.H."/>
            <person name="Grigoriev I.V."/>
            <person name="Rokhsar D.S."/>
        </authorList>
    </citation>
    <scope>NUCLEOTIDE SEQUENCE</scope>
    <source>
        <strain evidence="8">I ESC-2004</strain>
    </source>
</reference>
<evidence type="ECO:0000256" key="4">
    <source>
        <dbReference type="ARBA" id="ARBA00023326"/>
    </source>
</evidence>
<dbReference type="HOGENOM" id="CLU_008797_4_1_1"/>
<dbReference type="EMBL" id="KB301771">
    <property type="protein sequence ID" value="ELU05181.1"/>
    <property type="molecule type" value="Genomic_DNA"/>
</dbReference>
<dbReference type="InterPro" id="IPR044846">
    <property type="entry name" value="GH10"/>
</dbReference>
<keyword evidence="8" id="KW-1185">Reference proteome</keyword>
<dbReference type="InterPro" id="IPR017853">
    <property type="entry name" value="GH"/>
</dbReference>
<reference evidence="6 8" key="2">
    <citation type="journal article" date="2013" name="Nature">
        <title>Insights into bilaterian evolution from three spiralian genomes.</title>
        <authorList>
            <person name="Simakov O."/>
            <person name="Marletaz F."/>
            <person name="Cho S.J."/>
            <person name="Edsinger-Gonzales E."/>
            <person name="Havlak P."/>
            <person name="Hellsten U."/>
            <person name="Kuo D.H."/>
            <person name="Larsson T."/>
            <person name="Lv J."/>
            <person name="Arendt D."/>
            <person name="Savage R."/>
            <person name="Osoegawa K."/>
            <person name="de Jong P."/>
            <person name="Grimwood J."/>
            <person name="Chapman J.A."/>
            <person name="Shapiro H."/>
            <person name="Aerts A."/>
            <person name="Otillar R.P."/>
            <person name="Terry A.Y."/>
            <person name="Boore J.L."/>
            <person name="Grigoriev I.V."/>
            <person name="Lindberg D.R."/>
            <person name="Seaver E.C."/>
            <person name="Weisblat D.A."/>
            <person name="Putnam N.H."/>
            <person name="Rokhsar D.S."/>
        </authorList>
    </citation>
    <scope>NUCLEOTIDE SEQUENCE</scope>
    <source>
        <strain evidence="6 8">I ESC-2004</strain>
    </source>
</reference>
<protein>
    <recommendedName>
        <fullName evidence="5">GH10 domain-containing protein</fullName>
    </recommendedName>
</protein>
<organism evidence="6">
    <name type="scientific">Capitella teleta</name>
    <name type="common">Polychaete worm</name>
    <dbReference type="NCBI Taxonomy" id="283909"/>
    <lineage>
        <taxon>Eukaryota</taxon>
        <taxon>Metazoa</taxon>
        <taxon>Spiralia</taxon>
        <taxon>Lophotrochozoa</taxon>
        <taxon>Annelida</taxon>
        <taxon>Polychaeta</taxon>
        <taxon>Sedentaria</taxon>
        <taxon>Scolecida</taxon>
        <taxon>Capitellidae</taxon>
        <taxon>Capitella</taxon>
    </lineage>
</organism>
<keyword evidence="4" id="KW-0624">Polysaccharide degradation</keyword>
<gene>
    <name evidence="6" type="ORF">CAPTEDRAFT_228149</name>
</gene>